<feature type="region of interest" description="Disordered" evidence="1">
    <location>
        <begin position="122"/>
        <end position="141"/>
    </location>
</feature>
<evidence type="ECO:0000313" key="2">
    <source>
        <dbReference type="EMBL" id="KAG7365462.1"/>
    </source>
</evidence>
<feature type="compositionally biased region" description="Acidic residues" evidence="1">
    <location>
        <begin position="326"/>
        <end position="337"/>
    </location>
</feature>
<feature type="compositionally biased region" description="Basic and acidic residues" evidence="1">
    <location>
        <begin position="230"/>
        <end position="241"/>
    </location>
</feature>
<dbReference type="SMART" id="SM00320">
    <property type="entry name" value="WD40"/>
    <property type="match status" value="2"/>
</dbReference>
<sequence>MEASNIIKIFRHKQFRSGRREIIRFDVTWATGTSPPTLAVGNSDGDIHVWNLESDWTTNQEASQILSLREANTEEGQFAVEDNADETSSVELLSSTRSTNDFVPRSNETIYQISSKTIDIKSTDKAHPQAGKSSEDAIVIDDDDDDESVIVLEKDRGGEVDLHPKGSAKGVGSETDPIELDSDDPPCINTVFSSRTTAVPTASKTDDSLSTGKTGDESTFLQDHHRKRRPAAEKDDVDSRCKVPRNNSKQQQQPARIYNNLIRQVAFSPDGNIIVACDGGGNIFHWQRPFLCPKTKTELALEYYDASCNGNEDDMEEETHDHSSSDDDDDEEIEDVPLPDFSTSNRASL</sequence>
<organism evidence="2 3">
    <name type="scientific">Nitzschia inconspicua</name>
    <dbReference type="NCBI Taxonomy" id="303405"/>
    <lineage>
        <taxon>Eukaryota</taxon>
        <taxon>Sar</taxon>
        <taxon>Stramenopiles</taxon>
        <taxon>Ochrophyta</taxon>
        <taxon>Bacillariophyta</taxon>
        <taxon>Bacillariophyceae</taxon>
        <taxon>Bacillariophycidae</taxon>
        <taxon>Bacillariales</taxon>
        <taxon>Bacillariaceae</taxon>
        <taxon>Nitzschia</taxon>
    </lineage>
</organism>
<feature type="compositionally biased region" description="Polar residues" evidence="1">
    <location>
        <begin position="245"/>
        <end position="254"/>
    </location>
</feature>
<dbReference type="InterPro" id="IPR001680">
    <property type="entry name" value="WD40_rpt"/>
</dbReference>
<feature type="region of interest" description="Disordered" evidence="1">
    <location>
        <begin position="157"/>
        <end position="255"/>
    </location>
</feature>
<proteinExistence type="predicted"/>
<dbReference type="EMBL" id="JAGRRH010000009">
    <property type="protein sequence ID" value="KAG7365462.1"/>
    <property type="molecule type" value="Genomic_DNA"/>
</dbReference>
<keyword evidence="3" id="KW-1185">Reference proteome</keyword>
<evidence type="ECO:0000256" key="1">
    <source>
        <dbReference type="SAM" id="MobiDB-lite"/>
    </source>
</evidence>
<protein>
    <submittedName>
        <fullName evidence="2">Uncharacterized protein</fullName>
    </submittedName>
</protein>
<reference evidence="2" key="2">
    <citation type="submission" date="2021-04" db="EMBL/GenBank/DDBJ databases">
        <authorList>
            <person name="Podell S."/>
        </authorList>
    </citation>
    <scope>NUCLEOTIDE SEQUENCE</scope>
    <source>
        <strain evidence="2">Hildebrandi</strain>
    </source>
</reference>
<feature type="region of interest" description="Disordered" evidence="1">
    <location>
        <begin position="308"/>
        <end position="349"/>
    </location>
</feature>
<evidence type="ECO:0000313" key="3">
    <source>
        <dbReference type="Proteomes" id="UP000693970"/>
    </source>
</evidence>
<name>A0A9K3LP07_9STRA</name>
<accession>A0A9K3LP07</accession>
<reference evidence="2" key="1">
    <citation type="journal article" date="2021" name="Sci. Rep.">
        <title>Diploid genomic architecture of Nitzschia inconspicua, an elite biomass production diatom.</title>
        <authorList>
            <person name="Oliver A."/>
            <person name="Podell S."/>
            <person name="Pinowska A."/>
            <person name="Traller J.C."/>
            <person name="Smith S.R."/>
            <person name="McClure R."/>
            <person name="Beliaev A."/>
            <person name="Bohutskyi P."/>
            <person name="Hill E.A."/>
            <person name="Rabines A."/>
            <person name="Zheng H."/>
            <person name="Allen L.Z."/>
            <person name="Kuo A."/>
            <person name="Grigoriev I.V."/>
            <person name="Allen A.E."/>
            <person name="Hazlebeck D."/>
            <person name="Allen E.E."/>
        </authorList>
    </citation>
    <scope>NUCLEOTIDE SEQUENCE</scope>
    <source>
        <strain evidence="2">Hildebrandi</strain>
    </source>
</reference>
<dbReference type="AlphaFoldDB" id="A0A9K3LP07"/>
<gene>
    <name evidence="2" type="ORF">IV203_038666</name>
</gene>
<comment type="caution">
    <text evidence="2">The sequence shown here is derived from an EMBL/GenBank/DDBJ whole genome shotgun (WGS) entry which is preliminary data.</text>
</comment>
<feature type="compositionally biased region" description="Polar residues" evidence="1">
    <location>
        <begin position="190"/>
        <end position="221"/>
    </location>
</feature>
<dbReference type="Proteomes" id="UP000693970">
    <property type="component" value="Unassembled WGS sequence"/>
</dbReference>